<dbReference type="PANTHER" id="PTHR43394:SF1">
    <property type="entry name" value="ATP-BINDING CASSETTE SUB-FAMILY B MEMBER 10, MITOCHONDRIAL"/>
    <property type="match status" value="1"/>
</dbReference>
<keyword evidence="4 9" id="KW-0812">Transmembrane</keyword>
<dbReference type="PANTHER" id="PTHR43394">
    <property type="entry name" value="ATP-DEPENDENT PERMEASE MDL1, MITOCHONDRIAL"/>
    <property type="match status" value="1"/>
</dbReference>
<evidence type="ECO:0000256" key="9">
    <source>
        <dbReference type="SAM" id="Phobius"/>
    </source>
</evidence>
<dbReference type="SMART" id="SM00382">
    <property type="entry name" value="AAA"/>
    <property type="match status" value="1"/>
</dbReference>
<protein>
    <submittedName>
        <fullName evidence="12">ABC transporter ATP-binding protein</fullName>
    </submittedName>
</protein>
<dbReference type="KEGG" id="sper:EW093_11380"/>
<evidence type="ECO:0000259" key="11">
    <source>
        <dbReference type="PROSITE" id="PS50929"/>
    </source>
</evidence>
<dbReference type="CDD" id="cd18542">
    <property type="entry name" value="ABC_6TM_YknU_like"/>
    <property type="match status" value="1"/>
</dbReference>
<dbReference type="PROSITE" id="PS00211">
    <property type="entry name" value="ABC_TRANSPORTER_1"/>
    <property type="match status" value="1"/>
</dbReference>
<reference evidence="12 13" key="2">
    <citation type="submission" date="2019-09" db="EMBL/GenBank/DDBJ databases">
        <title>Complete Genome Sequence and Methylome Analysis of free living Spirochaetas.</title>
        <authorList>
            <person name="Leshcheva N."/>
            <person name="Mikheeva N."/>
        </authorList>
    </citation>
    <scope>NUCLEOTIDE SEQUENCE [LARGE SCALE GENOMIC DNA]</scope>
    <source>
        <strain evidence="12 13">P</strain>
    </source>
</reference>
<dbReference type="PROSITE" id="PS50929">
    <property type="entry name" value="ABC_TM1F"/>
    <property type="match status" value="1"/>
</dbReference>
<sequence>MLKTFKSLNPYLKQYKKLFIVASIFTIIFSTLALVDPYVTGVLIDIIIEGGSVSLVIKGVLLITVVTLLRTFLRYKYFMKFELLSQKLVYKLRKEMYIKLQNLDFTFFDKTPNGKIMTNMTGDIEAIRHFFAWITHVSIFHGFIFIYALIVMFLINPFLAGILLIIIPIIGFISLKLSRSVKPTFVKIREQFSKLNSVVQENISGNRVIKAFASEPYEIEKFNIENQKFNDRNIEAAKVWEKYLPVLDAFAILFNVVVMLIGSLLIINDKMSIGELVTFNRLLWMINNPLRMLGWMINGTQNFIASYDRVDELLNQESKIKEIHKPVNKHTLEGYIKFENVSFHYGDLPVLENISFEVKPGETVALLGSTGSGKSTLTSLISRFYDVTNGQILIDNVPIQNYDISMLRSNISIAMQDIFLFSDSIEGNISYGVPQADKKRIRMAAEIAGVNEFIYQFDQQFDTVVGERGVGLSGGQKQRIALARAIIEDPSILILDDTTSAVDMETEYKILGELKNINEKRTTFIIAHRISSVKDADLILVMDNGRIVERGTHAELLDKKGYYYSVFFQQMGEFNLEKKVVL</sequence>
<dbReference type="Proteomes" id="UP000323824">
    <property type="component" value="Chromosome"/>
</dbReference>
<dbReference type="Pfam" id="PF00005">
    <property type="entry name" value="ABC_tran"/>
    <property type="match status" value="1"/>
</dbReference>
<dbReference type="Gene3D" id="1.20.1560.10">
    <property type="entry name" value="ABC transporter type 1, transmembrane domain"/>
    <property type="match status" value="1"/>
</dbReference>
<dbReference type="InterPro" id="IPR011527">
    <property type="entry name" value="ABC1_TM_dom"/>
</dbReference>
<proteinExistence type="predicted"/>
<evidence type="ECO:0000256" key="4">
    <source>
        <dbReference type="ARBA" id="ARBA00022692"/>
    </source>
</evidence>
<feature type="domain" description="ABC transmembrane type-1" evidence="11">
    <location>
        <begin position="20"/>
        <end position="302"/>
    </location>
</feature>
<reference evidence="12 13" key="1">
    <citation type="submission" date="2019-02" db="EMBL/GenBank/DDBJ databases">
        <authorList>
            <person name="Fomenkov A."/>
            <person name="Dubinina G."/>
            <person name="Grabovich M."/>
            <person name="Vincze T."/>
            <person name="Roberts R.J."/>
        </authorList>
    </citation>
    <scope>NUCLEOTIDE SEQUENCE [LARGE SCALE GENOMIC DNA]</scope>
    <source>
        <strain evidence="12 13">P</strain>
    </source>
</reference>
<dbReference type="EMBL" id="CP035807">
    <property type="protein sequence ID" value="QEN05288.1"/>
    <property type="molecule type" value="Genomic_DNA"/>
</dbReference>
<dbReference type="InterPro" id="IPR039421">
    <property type="entry name" value="Type_1_exporter"/>
</dbReference>
<keyword evidence="7 9" id="KW-1133">Transmembrane helix</keyword>
<evidence type="ECO:0000313" key="13">
    <source>
        <dbReference type="Proteomes" id="UP000323824"/>
    </source>
</evidence>
<dbReference type="GO" id="GO:0016887">
    <property type="term" value="F:ATP hydrolysis activity"/>
    <property type="evidence" value="ECO:0007669"/>
    <property type="project" value="InterPro"/>
</dbReference>
<dbReference type="AlphaFoldDB" id="A0A5C1QD67"/>
<dbReference type="PROSITE" id="PS50893">
    <property type="entry name" value="ABC_TRANSPORTER_2"/>
    <property type="match status" value="1"/>
</dbReference>
<evidence type="ECO:0000256" key="8">
    <source>
        <dbReference type="ARBA" id="ARBA00023136"/>
    </source>
</evidence>
<feature type="transmembrane region" description="Helical" evidence="9">
    <location>
        <begin position="18"/>
        <end position="35"/>
    </location>
</feature>
<dbReference type="InterPro" id="IPR003439">
    <property type="entry name" value="ABC_transporter-like_ATP-bd"/>
</dbReference>
<evidence type="ECO:0000256" key="1">
    <source>
        <dbReference type="ARBA" id="ARBA00004651"/>
    </source>
</evidence>
<comment type="subcellular location">
    <subcellularLocation>
        <location evidence="1">Cell membrane</location>
        <topology evidence="1">Multi-pass membrane protein</topology>
    </subcellularLocation>
</comment>
<dbReference type="InterPro" id="IPR017871">
    <property type="entry name" value="ABC_transporter-like_CS"/>
</dbReference>
<evidence type="ECO:0000313" key="12">
    <source>
        <dbReference type="EMBL" id="QEN05288.1"/>
    </source>
</evidence>
<keyword evidence="6 12" id="KW-0067">ATP-binding</keyword>
<evidence type="ECO:0000256" key="7">
    <source>
        <dbReference type="ARBA" id="ARBA00022989"/>
    </source>
</evidence>
<feature type="transmembrane region" description="Helical" evidence="9">
    <location>
        <begin position="55"/>
        <end position="73"/>
    </location>
</feature>
<dbReference type="SUPFAM" id="SSF52540">
    <property type="entry name" value="P-loop containing nucleoside triphosphate hydrolases"/>
    <property type="match status" value="1"/>
</dbReference>
<feature type="transmembrane region" description="Helical" evidence="9">
    <location>
        <begin position="246"/>
        <end position="267"/>
    </location>
</feature>
<dbReference type="RefSeq" id="WP_149568526.1">
    <property type="nucleotide sequence ID" value="NZ_CP035807.1"/>
</dbReference>
<feature type="transmembrane region" description="Helical" evidence="9">
    <location>
        <begin position="158"/>
        <end position="177"/>
    </location>
</feature>
<dbReference type="GO" id="GO:0005886">
    <property type="term" value="C:plasma membrane"/>
    <property type="evidence" value="ECO:0007669"/>
    <property type="project" value="UniProtKB-SubCell"/>
</dbReference>
<dbReference type="Pfam" id="PF00664">
    <property type="entry name" value="ABC_membrane"/>
    <property type="match status" value="1"/>
</dbReference>
<evidence type="ECO:0000259" key="10">
    <source>
        <dbReference type="PROSITE" id="PS50893"/>
    </source>
</evidence>
<feature type="domain" description="ABC transporter" evidence="10">
    <location>
        <begin position="336"/>
        <end position="569"/>
    </location>
</feature>
<dbReference type="InterPro" id="IPR036640">
    <property type="entry name" value="ABC1_TM_sf"/>
</dbReference>
<accession>A0A5C1QD67</accession>
<dbReference type="SUPFAM" id="SSF90123">
    <property type="entry name" value="ABC transporter transmembrane region"/>
    <property type="match status" value="1"/>
</dbReference>
<feature type="transmembrane region" description="Helical" evidence="9">
    <location>
        <begin position="130"/>
        <end position="152"/>
    </location>
</feature>
<dbReference type="GO" id="GO:0005524">
    <property type="term" value="F:ATP binding"/>
    <property type="evidence" value="ECO:0007669"/>
    <property type="project" value="UniProtKB-KW"/>
</dbReference>
<gene>
    <name evidence="12" type="ORF">EW093_11380</name>
</gene>
<keyword evidence="5" id="KW-0547">Nucleotide-binding</keyword>
<organism evidence="12 13">
    <name type="scientific">Thiospirochaeta perfilievii</name>
    <dbReference type="NCBI Taxonomy" id="252967"/>
    <lineage>
        <taxon>Bacteria</taxon>
        <taxon>Pseudomonadati</taxon>
        <taxon>Spirochaetota</taxon>
        <taxon>Spirochaetia</taxon>
        <taxon>Spirochaetales</taxon>
        <taxon>Spirochaetaceae</taxon>
        <taxon>Thiospirochaeta</taxon>
    </lineage>
</organism>
<evidence type="ECO:0000256" key="3">
    <source>
        <dbReference type="ARBA" id="ARBA00022475"/>
    </source>
</evidence>
<dbReference type="InterPro" id="IPR003593">
    <property type="entry name" value="AAA+_ATPase"/>
</dbReference>
<keyword evidence="13" id="KW-1185">Reference proteome</keyword>
<keyword evidence="8 9" id="KW-0472">Membrane</keyword>
<evidence type="ECO:0000256" key="5">
    <source>
        <dbReference type="ARBA" id="ARBA00022741"/>
    </source>
</evidence>
<dbReference type="FunFam" id="3.40.50.300:FF:000221">
    <property type="entry name" value="Multidrug ABC transporter ATP-binding protein"/>
    <property type="match status" value="1"/>
</dbReference>
<keyword evidence="2" id="KW-0813">Transport</keyword>
<dbReference type="GO" id="GO:0015421">
    <property type="term" value="F:ABC-type oligopeptide transporter activity"/>
    <property type="evidence" value="ECO:0007669"/>
    <property type="project" value="TreeGrafter"/>
</dbReference>
<dbReference type="Gene3D" id="3.40.50.300">
    <property type="entry name" value="P-loop containing nucleotide triphosphate hydrolases"/>
    <property type="match status" value="1"/>
</dbReference>
<keyword evidence="3" id="KW-1003">Cell membrane</keyword>
<evidence type="ECO:0000256" key="6">
    <source>
        <dbReference type="ARBA" id="ARBA00022840"/>
    </source>
</evidence>
<evidence type="ECO:0000256" key="2">
    <source>
        <dbReference type="ARBA" id="ARBA00022448"/>
    </source>
</evidence>
<dbReference type="InterPro" id="IPR027417">
    <property type="entry name" value="P-loop_NTPase"/>
</dbReference>
<name>A0A5C1QD67_9SPIO</name>
<dbReference type="OrthoDB" id="341671at2"/>